<organism evidence="9 10">
    <name type="scientific">Carnegiea gigantea</name>
    <dbReference type="NCBI Taxonomy" id="171969"/>
    <lineage>
        <taxon>Eukaryota</taxon>
        <taxon>Viridiplantae</taxon>
        <taxon>Streptophyta</taxon>
        <taxon>Embryophyta</taxon>
        <taxon>Tracheophyta</taxon>
        <taxon>Spermatophyta</taxon>
        <taxon>Magnoliopsida</taxon>
        <taxon>eudicotyledons</taxon>
        <taxon>Gunneridae</taxon>
        <taxon>Pentapetalae</taxon>
        <taxon>Caryophyllales</taxon>
        <taxon>Cactineae</taxon>
        <taxon>Cactaceae</taxon>
        <taxon>Cactoideae</taxon>
        <taxon>Echinocereeae</taxon>
        <taxon>Carnegiea</taxon>
    </lineage>
</organism>
<dbReference type="InterPro" id="IPR009580">
    <property type="entry name" value="GPI_biosynthesis_protein_Pig-F"/>
</dbReference>
<accession>A0A9Q1JTK7</accession>
<keyword evidence="10" id="KW-1185">Reference proteome</keyword>
<proteinExistence type="predicted"/>
<evidence type="ECO:0000256" key="8">
    <source>
        <dbReference type="SAM" id="MobiDB-lite"/>
    </source>
</evidence>
<comment type="caution">
    <text evidence="9">The sequence shown here is derived from an EMBL/GenBank/DDBJ whole genome shotgun (WGS) entry which is preliminary data.</text>
</comment>
<dbReference type="OrthoDB" id="17366at2759"/>
<dbReference type="Pfam" id="PF06699">
    <property type="entry name" value="PIG-F"/>
    <property type="match status" value="1"/>
</dbReference>
<dbReference type="GO" id="GO:0006506">
    <property type="term" value="P:GPI anchor biosynthetic process"/>
    <property type="evidence" value="ECO:0007669"/>
    <property type="project" value="UniProtKB-KW"/>
</dbReference>
<dbReference type="GO" id="GO:0005789">
    <property type="term" value="C:endoplasmic reticulum membrane"/>
    <property type="evidence" value="ECO:0007669"/>
    <property type="project" value="UniProtKB-SubCell"/>
</dbReference>
<evidence type="ECO:0000256" key="7">
    <source>
        <dbReference type="ARBA" id="ARBA00023136"/>
    </source>
</evidence>
<evidence type="ECO:0000256" key="4">
    <source>
        <dbReference type="ARBA" id="ARBA00022692"/>
    </source>
</evidence>
<keyword evidence="3" id="KW-0337">GPI-anchor biosynthesis</keyword>
<dbReference type="Proteomes" id="UP001153076">
    <property type="component" value="Unassembled WGS sequence"/>
</dbReference>
<reference evidence="9" key="1">
    <citation type="submission" date="2022-04" db="EMBL/GenBank/DDBJ databases">
        <title>Carnegiea gigantea Genome sequencing and assembly v2.</title>
        <authorList>
            <person name="Copetti D."/>
            <person name="Sanderson M.J."/>
            <person name="Burquez A."/>
            <person name="Wojciechowski M.F."/>
        </authorList>
    </citation>
    <scope>NUCLEOTIDE SEQUENCE</scope>
    <source>
        <strain evidence="9">SGP5-SGP5p</strain>
        <tissue evidence="9">Aerial part</tissue>
    </source>
</reference>
<evidence type="ECO:0000256" key="6">
    <source>
        <dbReference type="ARBA" id="ARBA00022989"/>
    </source>
</evidence>
<feature type="region of interest" description="Disordered" evidence="8">
    <location>
        <begin position="1"/>
        <end position="33"/>
    </location>
</feature>
<evidence type="ECO:0000256" key="1">
    <source>
        <dbReference type="ARBA" id="ARBA00004477"/>
    </source>
</evidence>
<comment type="subcellular location">
    <subcellularLocation>
        <location evidence="1">Endoplasmic reticulum membrane</location>
        <topology evidence="1">Multi-pass membrane protein</topology>
    </subcellularLocation>
</comment>
<name>A0A9Q1JTK7_9CARY</name>
<dbReference type="AlphaFoldDB" id="A0A9Q1JTK7"/>
<evidence type="ECO:0000313" key="10">
    <source>
        <dbReference type="Proteomes" id="UP001153076"/>
    </source>
</evidence>
<keyword evidence="7" id="KW-0472">Membrane</keyword>
<sequence length="203" mass="21967">MSGIFGEQKQSATTPAANQRQVSLGESDKTAGKTLQAVGEAPGDRRPGGPVDDLVCFPAHGAILGSWFGAWPMPLDWERPWQDLLVSTSNLVTETQPSQILLPNPVGKWPLKKSLSTDMEVQITSEYTGLPLQYLSSAGNLCSIAGQRINTVSSREIAKEDQYFSNRTLTNLCGHEAVNLHGNSRGKSSLHEPTAKPVKSLIR</sequence>
<keyword evidence="5" id="KW-0256">Endoplasmic reticulum</keyword>
<evidence type="ECO:0000256" key="5">
    <source>
        <dbReference type="ARBA" id="ARBA00022824"/>
    </source>
</evidence>
<keyword evidence="4" id="KW-0812">Transmembrane</keyword>
<evidence type="ECO:0000313" key="9">
    <source>
        <dbReference type="EMBL" id="KAJ8430808.1"/>
    </source>
</evidence>
<keyword evidence="6" id="KW-1133">Transmembrane helix</keyword>
<dbReference type="EMBL" id="JAKOGI010000752">
    <property type="protein sequence ID" value="KAJ8430808.1"/>
    <property type="molecule type" value="Genomic_DNA"/>
</dbReference>
<feature type="compositionally biased region" description="Polar residues" evidence="8">
    <location>
        <begin position="8"/>
        <end position="24"/>
    </location>
</feature>
<protein>
    <submittedName>
        <fullName evidence="9">Uncharacterized protein</fullName>
    </submittedName>
</protein>
<comment type="pathway">
    <text evidence="2">Glycolipid biosynthesis; glycosylphosphatidylinositol-anchor biosynthesis.</text>
</comment>
<gene>
    <name evidence="9" type="ORF">Cgig2_006557</name>
</gene>
<feature type="region of interest" description="Disordered" evidence="8">
    <location>
        <begin position="182"/>
        <end position="203"/>
    </location>
</feature>
<evidence type="ECO:0000256" key="3">
    <source>
        <dbReference type="ARBA" id="ARBA00022502"/>
    </source>
</evidence>
<evidence type="ECO:0000256" key="2">
    <source>
        <dbReference type="ARBA" id="ARBA00004687"/>
    </source>
</evidence>